<dbReference type="PANTHER" id="PTHR37305">
    <property type="entry name" value="INTEGRAL MEMBRANE PROTEIN-RELATED"/>
    <property type="match status" value="1"/>
</dbReference>
<keyword evidence="3" id="KW-1185">Reference proteome</keyword>
<gene>
    <name evidence="2" type="ORF">Cch02nite_12680</name>
</gene>
<evidence type="ECO:0000313" key="3">
    <source>
        <dbReference type="Proteomes" id="UP000619293"/>
    </source>
</evidence>
<feature type="transmembrane region" description="Helical" evidence="1">
    <location>
        <begin position="166"/>
        <end position="186"/>
    </location>
</feature>
<dbReference type="PANTHER" id="PTHR37305:SF1">
    <property type="entry name" value="MEMBRANE PROTEIN"/>
    <property type="match status" value="1"/>
</dbReference>
<feature type="transmembrane region" description="Helical" evidence="1">
    <location>
        <begin position="198"/>
        <end position="218"/>
    </location>
</feature>
<keyword evidence="1" id="KW-0812">Transmembrane</keyword>
<reference evidence="2 3" key="1">
    <citation type="submission" date="2021-01" db="EMBL/GenBank/DDBJ databases">
        <title>Whole genome shotgun sequence of Catellatospora chokoriensis NBRC 107358.</title>
        <authorList>
            <person name="Komaki H."/>
            <person name="Tamura T."/>
        </authorList>
    </citation>
    <scope>NUCLEOTIDE SEQUENCE [LARGE SCALE GENOMIC DNA]</scope>
    <source>
        <strain evidence="2 3">NBRC 107358</strain>
    </source>
</reference>
<sequence length="278" mass="29485">MRLVRSEFLKIRTTNVWWLFALGAMGLLVVAFAANALNMHFVLEPPTEAGQTMDPEQAAVLKALADPVALTSYMVTSGQYFGLMFVMLLGIITVTNEFHHQTATTTFLSTPHRTSVIVAKAVAGGVFGIVLWLVTTALTVPATAIFLESEGITPALGDSEVIRAVLLNGLAYALWALIGIGIGVLIRSQIGATVTAMVVYTVGTAAVSIIVNLLTTALDWDWLANVQWAMPSLASNLMTSGANLPGQPAYWVGALVLVGWAVVTGLVGTLLTRSRDVS</sequence>
<feature type="transmembrane region" description="Helical" evidence="1">
    <location>
        <begin position="249"/>
        <end position="271"/>
    </location>
</feature>
<proteinExistence type="predicted"/>
<feature type="transmembrane region" description="Helical" evidence="1">
    <location>
        <begin position="16"/>
        <end position="37"/>
    </location>
</feature>
<evidence type="ECO:0008006" key="4">
    <source>
        <dbReference type="Google" id="ProtNLM"/>
    </source>
</evidence>
<protein>
    <recommendedName>
        <fullName evidence="4">ABC-2 family transporter protein</fullName>
    </recommendedName>
</protein>
<keyword evidence="1" id="KW-1133">Transmembrane helix</keyword>
<dbReference type="RefSeq" id="WP_191839388.1">
    <property type="nucleotide sequence ID" value="NZ_BAAALB010000007.1"/>
</dbReference>
<evidence type="ECO:0000313" key="2">
    <source>
        <dbReference type="EMBL" id="GIF87824.1"/>
    </source>
</evidence>
<dbReference type="EMBL" id="BONG01000005">
    <property type="protein sequence ID" value="GIF87824.1"/>
    <property type="molecule type" value="Genomic_DNA"/>
</dbReference>
<comment type="caution">
    <text evidence="2">The sequence shown here is derived from an EMBL/GenBank/DDBJ whole genome shotgun (WGS) entry which is preliminary data.</text>
</comment>
<organism evidence="2 3">
    <name type="scientific">Catellatospora chokoriensis</name>
    <dbReference type="NCBI Taxonomy" id="310353"/>
    <lineage>
        <taxon>Bacteria</taxon>
        <taxon>Bacillati</taxon>
        <taxon>Actinomycetota</taxon>
        <taxon>Actinomycetes</taxon>
        <taxon>Micromonosporales</taxon>
        <taxon>Micromonosporaceae</taxon>
        <taxon>Catellatospora</taxon>
    </lineage>
</organism>
<feature type="transmembrane region" description="Helical" evidence="1">
    <location>
        <begin position="117"/>
        <end position="146"/>
    </location>
</feature>
<name>A0A8J3JSQ1_9ACTN</name>
<dbReference type="Proteomes" id="UP000619293">
    <property type="component" value="Unassembled WGS sequence"/>
</dbReference>
<feature type="transmembrane region" description="Helical" evidence="1">
    <location>
        <begin position="78"/>
        <end position="96"/>
    </location>
</feature>
<dbReference type="AlphaFoldDB" id="A0A8J3JSQ1"/>
<evidence type="ECO:0000256" key="1">
    <source>
        <dbReference type="SAM" id="Phobius"/>
    </source>
</evidence>
<keyword evidence="1" id="KW-0472">Membrane</keyword>
<accession>A0A8J3JSQ1</accession>